<keyword evidence="2" id="KW-0443">Lipid metabolism</keyword>
<dbReference type="RefSeq" id="XP_015280083.1">
    <property type="nucleotide sequence ID" value="XM_015424597.1"/>
</dbReference>
<organism evidence="5 6">
    <name type="scientific">Gekko japonicus</name>
    <name type="common">Schlegel's Japanese gecko</name>
    <dbReference type="NCBI Taxonomy" id="146911"/>
    <lineage>
        <taxon>Eukaryota</taxon>
        <taxon>Metazoa</taxon>
        <taxon>Chordata</taxon>
        <taxon>Craniata</taxon>
        <taxon>Vertebrata</taxon>
        <taxon>Euteleostomi</taxon>
        <taxon>Lepidosauria</taxon>
        <taxon>Squamata</taxon>
        <taxon>Bifurcata</taxon>
        <taxon>Gekkota</taxon>
        <taxon>Gekkonidae</taxon>
        <taxon>Gekkoninae</taxon>
        <taxon>Gekko</taxon>
    </lineage>
</organism>
<feature type="domain" description="Partial AB-hydrolase lipase" evidence="4">
    <location>
        <begin position="32"/>
        <end position="93"/>
    </location>
</feature>
<evidence type="ECO:0000256" key="2">
    <source>
        <dbReference type="PIRNR" id="PIRNR000862"/>
    </source>
</evidence>
<evidence type="ECO:0000313" key="5">
    <source>
        <dbReference type="Proteomes" id="UP000694871"/>
    </source>
</evidence>
<dbReference type="Pfam" id="PF04083">
    <property type="entry name" value="Abhydro_lipase"/>
    <property type="match status" value="1"/>
</dbReference>
<dbReference type="GeneID" id="107121639"/>
<gene>
    <name evidence="6" type="primary">LOC107121639</name>
</gene>
<dbReference type="PANTHER" id="PTHR11005">
    <property type="entry name" value="LYSOSOMAL ACID LIPASE-RELATED"/>
    <property type="match status" value="1"/>
</dbReference>
<name>A0ABM1L296_GEKJA</name>
<accession>A0ABM1L296</accession>
<evidence type="ECO:0000313" key="6">
    <source>
        <dbReference type="RefSeq" id="XP_015280083.1"/>
    </source>
</evidence>
<keyword evidence="2" id="KW-0378">Hydrolase</keyword>
<evidence type="ECO:0000259" key="4">
    <source>
        <dbReference type="Pfam" id="PF04083"/>
    </source>
</evidence>
<evidence type="ECO:0000256" key="1">
    <source>
        <dbReference type="ARBA" id="ARBA00010701"/>
    </source>
</evidence>
<dbReference type="InterPro" id="IPR029058">
    <property type="entry name" value="AB_hydrolase_fold"/>
</dbReference>
<proteinExistence type="inferred from homology"/>
<feature type="signal peptide" evidence="3">
    <location>
        <begin position="1"/>
        <end position="17"/>
    </location>
</feature>
<dbReference type="Gene3D" id="3.40.50.1820">
    <property type="entry name" value="alpha/beta hydrolase"/>
    <property type="match status" value="1"/>
</dbReference>
<dbReference type="Proteomes" id="UP000694871">
    <property type="component" value="Unplaced"/>
</dbReference>
<sequence length="392" mass="45063">MWLVVAVICLIQRTTHSEDLGRHLNPQVFMTIPETIQSWGYPSEQYDVQTDDGYFLQLNRIPYGLHSPGRKGNVPAVLLVHGFIADSKCWILNPPNNSIGFALADAGYDVWMINCRGTTWSRRHQNLSVEQEEFWNFSFHEIGIYDIPAVMKFILKKTKQEALYYISHSQGSAAGMIAFSLMPELAKKVKLLMFFSPVYTLAGTSGPSELFLLLPDEFKRIICGKKEFCLISRKMRLLNAELCKYEIIDKLCVHTLSIIVGWNEKNLNMSRIDVYAGAFPEYSSVKTVVHLAQMAKSGEFKYFDYGDRNKAVYNMTTPPFYTIEDMTVPTAVWSAGRDKIITVKDVKLLLPRITHLTFYRNIPDWNHVDYILGLDATKYLYPDLFTLMEHYK</sequence>
<evidence type="ECO:0000256" key="3">
    <source>
        <dbReference type="SAM" id="SignalP"/>
    </source>
</evidence>
<protein>
    <recommendedName>
        <fullName evidence="2">Lipase</fullName>
    </recommendedName>
</protein>
<keyword evidence="3" id="KW-0732">Signal</keyword>
<reference evidence="6" key="1">
    <citation type="submission" date="2025-08" db="UniProtKB">
        <authorList>
            <consortium name="RefSeq"/>
        </authorList>
    </citation>
    <scope>IDENTIFICATION</scope>
</reference>
<dbReference type="PIRSF" id="PIRSF000862">
    <property type="entry name" value="Steryl_ester_lip"/>
    <property type="match status" value="1"/>
</dbReference>
<keyword evidence="5" id="KW-1185">Reference proteome</keyword>
<dbReference type="InterPro" id="IPR025483">
    <property type="entry name" value="Lipase_euk"/>
</dbReference>
<dbReference type="SUPFAM" id="SSF53474">
    <property type="entry name" value="alpha/beta-Hydrolases"/>
    <property type="match status" value="1"/>
</dbReference>
<feature type="chain" id="PRO_5046967354" description="Lipase" evidence="3">
    <location>
        <begin position="18"/>
        <end position="392"/>
    </location>
</feature>
<keyword evidence="2" id="KW-0442">Lipid degradation</keyword>
<comment type="similarity">
    <text evidence="1 2">Belongs to the AB hydrolase superfamily. Lipase family.</text>
</comment>
<dbReference type="InterPro" id="IPR006693">
    <property type="entry name" value="AB_hydrolase_lipase"/>
</dbReference>